<accession>A0A6A6J703</accession>
<protein>
    <submittedName>
        <fullName evidence="1">Uncharacterized protein</fullName>
    </submittedName>
</protein>
<evidence type="ECO:0000313" key="2">
    <source>
        <dbReference type="Proteomes" id="UP000800097"/>
    </source>
</evidence>
<dbReference type="Proteomes" id="UP000800097">
    <property type="component" value="Unassembled WGS sequence"/>
</dbReference>
<sequence>MPVAEPNRFLSASSQGSREQIMEPMFTKYSLPLFKRAFTHPSTASAPTDICCSSTGIEASTRKFISDPSPSAVGERRHRYNRIDHRPQRLDAPQNRQRSRLQLIWGRRAPRHTFQIEPCRNGIGKVHARQIQSQALGDCATRVRRASPSLLFVGTEELNGSRGPRDGLLLLPQAGNHCTAHHLPQHRGHTCAHSDILCWRLSRKRRQMGTLATEYPTAAASL</sequence>
<dbReference type="AlphaFoldDB" id="A0A6A6J703"/>
<reference evidence="1" key="1">
    <citation type="journal article" date="2020" name="Stud. Mycol.">
        <title>101 Dothideomycetes genomes: a test case for predicting lifestyles and emergence of pathogens.</title>
        <authorList>
            <person name="Haridas S."/>
            <person name="Albert R."/>
            <person name="Binder M."/>
            <person name="Bloem J."/>
            <person name="Labutti K."/>
            <person name="Salamov A."/>
            <person name="Andreopoulos B."/>
            <person name="Baker S."/>
            <person name="Barry K."/>
            <person name="Bills G."/>
            <person name="Bluhm B."/>
            <person name="Cannon C."/>
            <person name="Castanera R."/>
            <person name="Culley D."/>
            <person name="Daum C."/>
            <person name="Ezra D."/>
            <person name="Gonzalez J."/>
            <person name="Henrissat B."/>
            <person name="Kuo A."/>
            <person name="Liang C."/>
            <person name="Lipzen A."/>
            <person name="Lutzoni F."/>
            <person name="Magnuson J."/>
            <person name="Mondo S."/>
            <person name="Nolan M."/>
            <person name="Ohm R."/>
            <person name="Pangilinan J."/>
            <person name="Park H.-J."/>
            <person name="Ramirez L."/>
            <person name="Alfaro M."/>
            <person name="Sun H."/>
            <person name="Tritt A."/>
            <person name="Yoshinaga Y."/>
            <person name="Zwiers L.-H."/>
            <person name="Turgeon B."/>
            <person name="Goodwin S."/>
            <person name="Spatafora J."/>
            <person name="Crous P."/>
            <person name="Grigoriev I."/>
        </authorList>
    </citation>
    <scope>NUCLEOTIDE SEQUENCE</scope>
    <source>
        <strain evidence="1">CBS 379.55</strain>
    </source>
</reference>
<name>A0A6A6J703_WESOR</name>
<dbReference type="GeneID" id="54553176"/>
<organism evidence="1 2">
    <name type="scientific">Westerdykella ornata</name>
    <dbReference type="NCBI Taxonomy" id="318751"/>
    <lineage>
        <taxon>Eukaryota</taxon>
        <taxon>Fungi</taxon>
        <taxon>Dikarya</taxon>
        <taxon>Ascomycota</taxon>
        <taxon>Pezizomycotina</taxon>
        <taxon>Dothideomycetes</taxon>
        <taxon>Pleosporomycetidae</taxon>
        <taxon>Pleosporales</taxon>
        <taxon>Sporormiaceae</taxon>
        <taxon>Westerdykella</taxon>
    </lineage>
</organism>
<proteinExistence type="predicted"/>
<gene>
    <name evidence="1" type="ORF">EI97DRAFT_445977</name>
</gene>
<keyword evidence="2" id="KW-1185">Reference proteome</keyword>
<dbReference type="RefSeq" id="XP_033649714.1">
    <property type="nucleotide sequence ID" value="XM_033800001.1"/>
</dbReference>
<dbReference type="EMBL" id="ML986525">
    <property type="protein sequence ID" value="KAF2272175.1"/>
    <property type="molecule type" value="Genomic_DNA"/>
</dbReference>
<evidence type="ECO:0000313" key="1">
    <source>
        <dbReference type="EMBL" id="KAF2272175.1"/>
    </source>
</evidence>